<feature type="compositionally biased region" description="Acidic residues" evidence="2">
    <location>
        <begin position="438"/>
        <end position="450"/>
    </location>
</feature>
<keyword evidence="1" id="KW-0175">Coiled coil</keyword>
<feature type="compositionally biased region" description="Acidic residues" evidence="2">
    <location>
        <begin position="812"/>
        <end position="821"/>
    </location>
</feature>
<sequence length="821" mass="88282">MTSMGDADGDFHVNASSTPIDLAPYPGAGAEDRVERLMPGRCVAAARHAVVGRRLWLETGAGYTGPAATLDGPAWLEVDGRVARVPRASGGERFFRAPTRAVQLFAGPRRTAAFRGEVRRHECVRCAPELIRDAQTNELWARLVDGERFVCVSERAATEGENDATLALEAVEMTGYFCNCYARHYAGELPARTAPRLDAPRAAAVPPWVCFRAAEVRLAPRDDDDDDRARGLLWVRICASLEIRRGDDDYEPWIVDGWCIATNANTGAHVLEPVPAPLFEREQWFRNVYSRGALPLRAAPGGGFRAALQEKASPPPRAPAPAPAPAAPAPAPAAAAATTNFPWMKAAMDKSPNAKLLGEKANLFGERLARASKQAADATKAAAENARRQIETLQEKKEEPVARRRVEAVARAPLGSVLVAESVVLTPSGQVWAHVTSDGDEDASDGEDDTLESKLSKIVGDETPKRRRSRRSAERWAICRGARDGEAILKPIRGEEERRVVYRVREAAVVPRDAPRGAVDGAALPLGRGDYFVGTRRRLGPKGEMWVAFEDVGGEVWVAESVGGVRDSVEVVELPNDEVSADAVADLRRAFDDKARAAREAERAAEAPSEPEEAPPPPAGESSDRRASRARLLECLDAFADEITQPAPARDPVDELDARLTVDASLTRTRAPSLLARCCARGRSIVVCSVSCADAAAAGVVVRLYVDAHASPLAERRTGLADGRDARKATCVFDAPPTGGVVDRAGRDVRGLEASCPVDAPDDDDDCFFLGWLFPKPAPPSLELPGRRRNRKPKYAKVATTPSAGGFAIADDSSDSDGDMV</sequence>
<dbReference type="Proteomes" id="UP000789595">
    <property type="component" value="Unassembled WGS sequence"/>
</dbReference>
<keyword evidence="4" id="KW-1185">Reference proteome</keyword>
<evidence type="ECO:0000256" key="1">
    <source>
        <dbReference type="SAM" id="Coils"/>
    </source>
</evidence>
<feature type="region of interest" description="Disordered" evidence="2">
    <location>
        <begin position="308"/>
        <end position="333"/>
    </location>
</feature>
<feature type="compositionally biased region" description="Pro residues" evidence="2">
    <location>
        <begin position="313"/>
        <end position="331"/>
    </location>
</feature>
<proteinExistence type="predicted"/>
<gene>
    <name evidence="3" type="ORF">PECAL_2P32130</name>
</gene>
<evidence type="ECO:0000313" key="4">
    <source>
        <dbReference type="Proteomes" id="UP000789595"/>
    </source>
</evidence>
<evidence type="ECO:0000256" key="2">
    <source>
        <dbReference type="SAM" id="MobiDB-lite"/>
    </source>
</evidence>
<feature type="coiled-coil region" evidence="1">
    <location>
        <begin position="369"/>
        <end position="396"/>
    </location>
</feature>
<protein>
    <submittedName>
        <fullName evidence="3">Uncharacterized protein</fullName>
    </submittedName>
</protein>
<evidence type="ECO:0000313" key="3">
    <source>
        <dbReference type="EMBL" id="CAH0370063.1"/>
    </source>
</evidence>
<feature type="region of interest" description="Disordered" evidence="2">
    <location>
        <begin position="598"/>
        <end position="626"/>
    </location>
</feature>
<name>A0A8J2SE70_9STRA</name>
<accession>A0A8J2SE70</accession>
<reference evidence="3" key="1">
    <citation type="submission" date="2021-11" db="EMBL/GenBank/DDBJ databases">
        <authorList>
            <consortium name="Genoscope - CEA"/>
            <person name="William W."/>
        </authorList>
    </citation>
    <scope>NUCLEOTIDE SEQUENCE</scope>
</reference>
<dbReference type="PANTHER" id="PTHR48125:SF12">
    <property type="entry name" value="AT HOOK TRANSCRIPTION FACTOR FAMILY-RELATED"/>
    <property type="match status" value="1"/>
</dbReference>
<dbReference type="AlphaFoldDB" id="A0A8J2SE70"/>
<feature type="region of interest" description="Disordered" evidence="2">
    <location>
        <begin position="783"/>
        <end position="821"/>
    </location>
</feature>
<comment type="caution">
    <text evidence="3">The sequence shown here is derived from an EMBL/GenBank/DDBJ whole genome shotgun (WGS) entry which is preliminary data.</text>
</comment>
<feature type="compositionally biased region" description="Basic and acidic residues" evidence="2">
    <location>
        <begin position="451"/>
        <end position="464"/>
    </location>
</feature>
<dbReference type="EMBL" id="CAKKNE010000002">
    <property type="protein sequence ID" value="CAH0370063.1"/>
    <property type="molecule type" value="Genomic_DNA"/>
</dbReference>
<feature type="region of interest" description="Disordered" evidence="2">
    <location>
        <begin position="435"/>
        <end position="473"/>
    </location>
</feature>
<organism evidence="3 4">
    <name type="scientific">Pelagomonas calceolata</name>
    <dbReference type="NCBI Taxonomy" id="35677"/>
    <lineage>
        <taxon>Eukaryota</taxon>
        <taxon>Sar</taxon>
        <taxon>Stramenopiles</taxon>
        <taxon>Ochrophyta</taxon>
        <taxon>Pelagophyceae</taxon>
        <taxon>Pelagomonadales</taxon>
        <taxon>Pelagomonadaceae</taxon>
        <taxon>Pelagomonas</taxon>
    </lineage>
</organism>
<dbReference type="PANTHER" id="PTHR48125">
    <property type="entry name" value="LP07818P1"/>
    <property type="match status" value="1"/>
</dbReference>
<dbReference type="OrthoDB" id="10665966at2759"/>